<sequence length="321" mass="33890">MGIAAASAGVPVRRAAASGWRPSRPVRLVVPAPPGGITDIGARLLAAHLQESWGQPCVVDNKAGGGGVIGTQDFLRAAPDGHTMLVGNIGPQATAYSLFRNLPYTADAFAPTSGLIRGPNVLVVHPSVPATSVSELVALLRRAPRSMNYGSSGIGQSPHLAGVWFLQLTGTEATHVPFRGSAPAMTELLAGNLQFMFENLIAASQHIQAGRLRAIAVTSATRSPLFPDLPPLRDTAPDLAAYDVSTWVALFGHAAAPREAIISWNAEARAMLQSPQTVAQLRQAGSEPHVAMPEEFAAFVNAEIGKWREVIRREGLVLEMN</sequence>
<accession>A0A2C6XWU2</accession>
<dbReference type="SUPFAM" id="SSF53850">
    <property type="entry name" value="Periplasmic binding protein-like II"/>
    <property type="match status" value="1"/>
</dbReference>
<dbReference type="InterPro" id="IPR042100">
    <property type="entry name" value="Bug_dom1"/>
</dbReference>
<dbReference type="Proteomes" id="UP000223527">
    <property type="component" value="Unassembled WGS sequence"/>
</dbReference>
<dbReference type="PIRSF" id="PIRSF017082">
    <property type="entry name" value="YflP"/>
    <property type="match status" value="1"/>
</dbReference>
<dbReference type="Pfam" id="PF03401">
    <property type="entry name" value="TctC"/>
    <property type="match status" value="1"/>
</dbReference>
<comment type="caution">
    <text evidence="2">The sequence shown here is derived from an EMBL/GenBank/DDBJ whole genome shotgun (WGS) entry which is preliminary data.</text>
</comment>
<gene>
    <name evidence="2" type="ORF">CR162_20915</name>
</gene>
<name>A0A2C6XWU2_9PROT</name>
<evidence type="ECO:0000256" key="1">
    <source>
        <dbReference type="ARBA" id="ARBA00006987"/>
    </source>
</evidence>
<keyword evidence="3" id="KW-1185">Reference proteome</keyword>
<comment type="similarity">
    <text evidence="1">Belongs to the UPF0065 (bug) family.</text>
</comment>
<dbReference type="PANTHER" id="PTHR42928:SF5">
    <property type="entry name" value="BLR1237 PROTEIN"/>
    <property type="match status" value="1"/>
</dbReference>
<organism evidence="2 3">
    <name type="scientific">Teichococcus rhizosphaerae</name>
    <dbReference type="NCBI Taxonomy" id="1335062"/>
    <lineage>
        <taxon>Bacteria</taxon>
        <taxon>Pseudomonadati</taxon>
        <taxon>Pseudomonadota</taxon>
        <taxon>Alphaproteobacteria</taxon>
        <taxon>Acetobacterales</taxon>
        <taxon>Roseomonadaceae</taxon>
        <taxon>Roseomonas</taxon>
    </lineage>
</organism>
<dbReference type="AlphaFoldDB" id="A0A2C6XWU2"/>
<dbReference type="InterPro" id="IPR005064">
    <property type="entry name" value="BUG"/>
</dbReference>
<dbReference type="Gene3D" id="3.40.190.10">
    <property type="entry name" value="Periplasmic binding protein-like II"/>
    <property type="match status" value="1"/>
</dbReference>
<dbReference type="Gene3D" id="3.40.190.150">
    <property type="entry name" value="Bordetella uptake gene, domain 1"/>
    <property type="match status" value="1"/>
</dbReference>
<dbReference type="EMBL" id="PDNU01000077">
    <property type="protein sequence ID" value="PHK93002.1"/>
    <property type="molecule type" value="Genomic_DNA"/>
</dbReference>
<evidence type="ECO:0000313" key="2">
    <source>
        <dbReference type="EMBL" id="PHK93002.1"/>
    </source>
</evidence>
<reference evidence="2 3" key="1">
    <citation type="submission" date="2017-10" db="EMBL/GenBank/DDBJ databases">
        <authorList>
            <person name="Banno H."/>
            <person name="Chua N.-H."/>
        </authorList>
    </citation>
    <scope>NUCLEOTIDE SEQUENCE [LARGE SCALE GENOMIC DNA]</scope>
    <source>
        <strain evidence="2 3">YW11</strain>
    </source>
</reference>
<evidence type="ECO:0000313" key="3">
    <source>
        <dbReference type="Proteomes" id="UP000223527"/>
    </source>
</evidence>
<dbReference type="OrthoDB" id="7253390at2"/>
<dbReference type="CDD" id="cd07012">
    <property type="entry name" value="PBP2_Bug_TTT"/>
    <property type="match status" value="1"/>
</dbReference>
<protein>
    <submittedName>
        <fullName evidence="2">C4-dicarboxylate ABC transporter</fullName>
    </submittedName>
</protein>
<proteinExistence type="inferred from homology"/>
<dbReference type="PANTHER" id="PTHR42928">
    <property type="entry name" value="TRICARBOXYLATE-BINDING PROTEIN"/>
    <property type="match status" value="1"/>
</dbReference>